<accession>A0AA48WAP8</accession>
<feature type="chain" id="PRO_5045821356" evidence="1">
    <location>
        <begin position="28"/>
        <end position="123"/>
    </location>
</feature>
<protein>
    <submittedName>
        <fullName evidence="2">DUF2946 domain-containing protein</fullName>
    </submittedName>
</protein>
<dbReference type="RefSeq" id="WP_206088579.1">
    <property type="nucleotide sequence ID" value="NZ_CP065053.1"/>
</dbReference>
<gene>
    <name evidence="2" type="ORF">IV454_26365</name>
</gene>
<evidence type="ECO:0000313" key="2">
    <source>
        <dbReference type="EMBL" id="QPI48972.1"/>
    </source>
</evidence>
<keyword evidence="3" id="KW-1185">Reference proteome</keyword>
<organism evidence="2 3">
    <name type="scientific">Massilia antarctica</name>
    <dbReference type="NCBI Taxonomy" id="2765360"/>
    <lineage>
        <taxon>Bacteria</taxon>
        <taxon>Pseudomonadati</taxon>
        <taxon>Pseudomonadota</taxon>
        <taxon>Betaproteobacteria</taxon>
        <taxon>Burkholderiales</taxon>
        <taxon>Oxalobacteraceae</taxon>
        <taxon>Telluria group</taxon>
        <taxon>Massilia</taxon>
    </lineage>
</organism>
<proteinExistence type="predicted"/>
<dbReference type="Proteomes" id="UP000662888">
    <property type="component" value="Chromosome"/>
</dbReference>
<reference evidence="2 3" key="1">
    <citation type="submission" date="2020-11" db="EMBL/GenBank/DDBJ databases">
        <authorList>
            <person name="Sun Q."/>
        </authorList>
    </citation>
    <scope>NUCLEOTIDE SEQUENCE [LARGE SCALE GENOMIC DNA]</scope>
    <source>
        <strain evidence="2 3">P8398</strain>
    </source>
</reference>
<feature type="signal peptide" evidence="1">
    <location>
        <begin position="1"/>
        <end position="27"/>
    </location>
</feature>
<sequence length="123" mass="12923">MITLARRHTLHIWIAMLAILFSAFASALGSAAMAATPMEVCTADGYKFVDAGGSDGAPGSAHHSMQHCAFCTSHAGTHLPPAPPTGMLVIEIGRSIYPSLFYRAPQPLHAWSAANPRAPPLST</sequence>
<evidence type="ECO:0000313" key="3">
    <source>
        <dbReference type="Proteomes" id="UP000662888"/>
    </source>
</evidence>
<dbReference type="EMBL" id="CP065053">
    <property type="protein sequence ID" value="QPI48972.1"/>
    <property type="molecule type" value="Genomic_DNA"/>
</dbReference>
<evidence type="ECO:0000256" key="1">
    <source>
        <dbReference type="SAM" id="SignalP"/>
    </source>
</evidence>
<keyword evidence="1" id="KW-0732">Signal</keyword>
<name>A0AA48WAP8_9BURK</name>
<dbReference type="InterPro" id="IPR021333">
    <property type="entry name" value="DUF2946"/>
</dbReference>
<dbReference type="Pfam" id="PF11162">
    <property type="entry name" value="DUF2946"/>
    <property type="match status" value="1"/>
</dbReference>